<organism evidence="2 3">
    <name type="scientific">Stachybotrys chartarum (strain CBS 109288 / IBT 7711)</name>
    <name type="common">Toxic black mold</name>
    <name type="synonym">Stilbospora chartarum</name>
    <dbReference type="NCBI Taxonomy" id="1280523"/>
    <lineage>
        <taxon>Eukaryota</taxon>
        <taxon>Fungi</taxon>
        <taxon>Dikarya</taxon>
        <taxon>Ascomycota</taxon>
        <taxon>Pezizomycotina</taxon>
        <taxon>Sordariomycetes</taxon>
        <taxon>Hypocreomycetidae</taxon>
        <taxon>Hypocreales</taxon>
        <taxon>Stachybotryaceae</taxon>
        <taxon>Stachybotrys</taxon>
    </lineage>
</organism>
<name>A0A084AG92_STACB</name>
<dbReference type="EMBL" id="KL648743">
    <property type="protein sequence ID" value="KEY64321.1"/>
    <property type="molecule type" value="Genomic_DNA"/>
</dbReference>
<dbReference type="Proteomes" id="UP000028045">
    <property type="component" value="Unassembled WGS sequence"/>
</dbReference>
<feature type="region of interest" description="Disordered" evidence="1">
    <location>
        <begin position="707"/>
        <end position="727"/>
    </location>
</feature>
<sequence>MPPTAQEKSRALADQVQPWTASRCHRLLRQLQSKILAIQTLAAKDTTAEESRPKRRNTEHELEQTAKRVRHTYGRRNRHSAPALAQPTCTTPPPSKRTLGGLRIVGSSPSENHLVFPTPVWRRICDEPITPRVALQKSRDVEAFGQHAISLPPDMVSKLRPVPASEQYRTYDALLEWLVNLLRVTVSDEKEPHPKSLLAMCLRKVPACIAEIEAWEARMSKEKGAGFTWKSSSATLEMYEQLEEFGVRGFGWRPLKTIIRSHAIFLLSEAIGAGLLGPYAANLLVSLCMRCGCPEEAAKLADAAAKHPALPGSTREGDDRKGICKLQPLRTVLGPAHRPNSNGTIFTSLENLAKTRQLPVTWISGYAPNNPWLLSLRAVTSGIGALPAMDFLSTTMALLARGHELAQQTNRHDGDRILTSMAGAVVAAAIAVASGQNPVTSNQADQASRRRRLRRLLSVLEQSMAKASADAYRQTRRQRREITGLYILALARQLTMSYAGNQDAAGSHRQAREELLQLISQPGVSAEAQYAQTTSLAYCIAHARSRTMGVPGRDSLREILTKLEELALPPWFVQGLQTDAAFLVAHKTRDLGDLAFAESLPFVSGEVERTRSVFSGWRWEEGISEWVQSQPLNTIKSSPCTEEAEQQLSRRRSPGRGRGRQQPQGCLKQSTRAAGIRSPTPSHPKQPQNPELTLRRGSRKAMKMINMNHTSPKTYQKCGKTNQKKLPASDHVKLDAAVSIGVVKTGAGKENRHIDRGGRREISSFDDEDSMTKGFVTRTLPSCQLKSRRFSSLGLLSQNPAMGNEWDEWDELI</sequence>
<evidence type="ECO:0000256" key="1">
    <source>
        <dbReference type="SAM" id="MobiDB-lite"/>
    </source>
</evidence>
<reference evidence="2 3" key="1">
    <citation type="journal article" date="2014" name="BMC Genomics">
        <title>Comparative genome sequencing reveals chemotype-specific gene clusters in the toxigenic black mold Stachybotrys.</title>
        <authorList>
            <person name="Semeiks J."/>
            <person name="Borek D."/>
            <person name="Otwinowski Z."/>
            <person name="Grishin N.V."/>
        </authorList>
    </citation>
    <scope>NUCLEOTIDE SEQUENCE [LARGE SCALE GENOMIC DNA]</scope>
    <source>
        <strain evidence="3">CBS 109288 / IBT 7711</strain>
    </source>
</reference>
<feature type="compositionally biased region" description="Basic residues" evidence="1">
    <location>
        <begin position="67"/>
        <end position="79"/>
    </location>
</feature>
<accession>A0A084AG92</accession>
<gene>
    <name evidence="2" type="ORF">S7711_06365</name>
</gene>
<feature type="compositionally biased region" description="Polar residues" evidence="1">
    <location>
        <begin position="679"/>
        <end position="691"/>
    </location>
</feature>
<feature type="region of interest" description="Disordered" evidence="1">
    <location>
        <begin position="630"/>
        <end position="695"/>
    </location>
</feature>
<feature type="region of interest" description="Disordered" evidence="1">
    <location>
        <begin position="43"/>
        <end position="97"/>
    </location>
</feature>
<proteinExistence type="predicted"/>
<protein>
    <submittedName>
        <fullName evidence="2">Uncharacterized protein</fullName>
    </submittedName>
</protein>
<dbReference type="AlphaFoldDB" id="A0A084AG92"/>
<dbReference type="OrthoDB" id="4159838at2759"/>
<feature type="compositionally biased region" description="Basic and acidic residues" evidence="1">
    <location>
        <begin position="46"/>
        <end position="66"/>
    </location>
</feature>
<evidence type="ECO:0000313" key="2">
    <source>
        <dbReference type="EMBL" id="KEY64321.1"/>
    </source>
</evidence>
<feature type="compositionally biased region" description="Basic residues" evidence="1">
    <location>
        <begin position="649"/>
        <end position="659"/>
    </location>
</feature>
<evidence type="ECO:0000313" key="3">
    <source>
        <dbReference type="Proteomes" id="UP000028045"/>
    </source>
</evidence>
<dbReference type="HOGENOM" id="CLU_013122_0_0_1"/>
<feature type="compositionally biased region" description="Polar residues" evidence="1">
    <location>
        <begin position="630"/>
        <end position="640"/>
    </location>
</feature>
<keyword evidence="3" id="KW-1185">Reference proteome</keyword>